<organism evidence="3 4">
    <name type="scientific">Saccharothrix lopnurensis</name>
    <dbReference type="NCBI Taxonomy" id="1670621"/>
    <lineage>
        <taxon>Bacteria</taxon>
        <taxon>Bacillati</taxon>
        <taxon>Actinomycetota</taxon>
        <taxon>Actinomycetes</taxon>
        <taxon>Pseudonocardiales</taxon>
        <taxon>Pseudonocardiaceae</taxon>
        <taxon>Saccharothrix</taxon>
    </lineage>
</organism>
<accession>A0ABW1P831</accession>
<dbReference type="SUPFAM" id="SSF103473">
    <property type="entry name" value="MFS general substrate transporter"/>
    <property type="match status" value="1"/>
</dbReference>
<dbReference type="RefSeq" id="WP_380638070.1">
    <property type="nucleotide sequence ID" value="NZ_JBHSQO010000021.1"/>
</dbReference>
<dbReference type="Gene3D" id="1.20.1250.20">
    <property type="entry name" value="MFS general substrate transporter like domains"/>
    <property type="match status" value="1"/>
</dbReference>
<evidence type="ECO:0000313" key="4">
    <source>
        <dbReference type="Proteomes" id="UP001596220"/>
    </source>
</evidence>
<proteinExistence type="predicted"/>
<dbReference type="PANTHER" id="PTHR42910:SF1">
    <property type="entry name" value="MAJOR FACILITATOR SUPERFAMILY (MFS) PROFILE DOMAIN-CONTAINING PROTEIN"/>
    <property type="match status" value="1"/>
</dbReference>
<name>A0ABW1P831_9PSEU</name>
<keyword evidence="2" id="KW-0812">Transmembrane</keyword>
<dbReference type="EMBL" id="JBHSQO010000021">
    <property type="protein sequence ID" value="MFC6091768.1"/>
    <property type="molecule type" value="Genomic_DNA"/>
</dbReference>
<dbReference type="Proteomes" id="UP001596220">
    <property type="component" value="Unassembled WGS sequence"/>
</dbReference>
<evidence type="ECO:0000256" key="1">
    <source>
        <dbReference type="SAM" id="MobiDB-lite"/>
    </source>
</evidence>
<protein>
    <recommendedName>
        <fullName evidence="5">MFS transporter</fullName>
    </recommendedName>
</protein>
<feature type="region of interest" description="Disordered" evidence="1">
    <location>
        <begin position="125"/>
        <end position="183"/>
    </location>
</feature>
<dbReference type="InterPro" id="IPR036259">
    <property type="entry name" value="MFS_trans_sf"/>
</dbReference>
<sequence length="183" mass="18580">MGLVVTVTRIGYALGVFLLVPLGDIVNRKRMIPALVLPAAAMPGTSAFAPTFPALLVTLALVGVSTTGVTFLLTANPFGFSATQIGLTSLIGIVGALATRSRLNTLFIVGDFIGGAIGSVLAPPGTRTHAASTSTSRSTGTPPHPGASMTLIDCPASTRPASGHETTGQTRGRCPHLDECGSR</sequence>
<dbReference type="PANTHER" id="PTHR42910">
    <property type="entry name" value="TRANSPORTER SCO4007-RELATED"/>
    <property type="match status" value="1"/>
</dbReference>
<feature type="transmembrane region" description="Helical" evidence="2">
    <location>
        <begin position="47"/>
        <end position="72"/>
    </location>
</feature>
<feature type="compositionally biased region" description="Low complexity" evidence="1">
    <location>
        <begin position="125"/>
        <end position="141"/>
    </location>
</feature>
<evidence type="ECO:0000256" key="2">
    <source>
        <dbReference type="SAM" id="Phobius"/>
    </source>
</evidence>
<keyword evidence="4" id="KW-1185">Reference proteome</keyword>
<gene>
    <name evidence="3" type="ORF">ACFP3R_21075</name>
</gene>
<evidence type="ECO:0000313" key="3">
    <source>
        <dbReference type="EMBL" id="MFC6091768.1"/>
    </source>
</evidence>
<keyword evidence="2" id="KW-0472">Membrane</keyword>
<feature type="transmembrane region" description="Helical" evidence="2">
    <location>
        <begin position="6"/>
        <end position="26"/>
    </location>
</feature>
<keyword evidence="2" id="KW-1133">Transmembrane helix</keyword>
<evidence type="ECO:0008006" key="5">
    <source>
        <dbReference type="Google" id="ProtNLM"/>
    </source>
</evidence>
<comment type="caution">
    <text evidence="3">The sequence shown here is derived from an EMBL/GenBank/DDBJ whole genome shotgun (WGS) entry which is preliminary data.</text>
</comment>
<feature type="transmembrane region" description="Helical" evidence="2">
    <location>
        <begin position="78"/>
        <end position="98"/>
    </location>
</feature>
<reference evidence="4" key="1">
    <citation type="journal article" date="2019" name="Int. J. Syst. Evol. Microbiol.">
        <title>The Global Catalogue of Microorganisms (GCM) 10K type strain sequencing project: providing services to taxonomists for standard genome sequencing and annotation.</title>
        <authorList>
            <consortium name="The Broad Institute Genomics Platform"/>
            <consortium name="The Broad Institute Genome Sequencing Center for Infectious Disease"/>
            <person name="Wu L."/>
            <person name="Ma J."/>
        </authorList>
    </citation>
    <scope>NUCLEOTIDE SEQUENCE [LARGE SCALE GENOMIC DNA]</scope>
    <source>
        <strain evidence="4">CGMCC 4.7246</strain>
    </source>
</reference>